<evidence type="ECO:0000256" key="2">
    <source>
        <dbReference type="SAM" id="MobiDB-lite"/>
    </source>
</evidence>
<reference evidence="3 4" key="1">
    <citation type="journal article" date="2016" name="PLoS Pathog.">
        <title>Biosynthesis of antibiotic leucinostatins in bio-control fungus Purpureocillium lilacinum and their inhibition on phytophthora revealed by genome mining.</title>
        <authorList>
            <person name="Wang G."/>
            <person name="Liu Z."/>
            <person name="Lin R."/>
            <person name="Li E."/>
            <person name="Mao Z."/>
            <person name="Ling J."/>
            <person name="Yang Y."/>
            <person name="Yin W.B."/>
            <person name="Xie B."/>
        </authorList>
    </citation>
    <scope>NUCLEOTIDE SEQUENCE [LARGE SCALE GENOMIC DNA]</scope>
    <source>
        <strain evidence="3">170</strain>
    </source>
</reference>
<protein>
    <submittedName>
        <fullName evidence="3">Leucine-rich repeats of kinetochore protein cenp-F/LEK1 domain-containing protein</fullName>
    </submittedName>
</protein>
<proteinExistence type="predicted"/>
<dbReference type="OrthoDB" id="4755094at2759"/>
<evidence type="ECO:0000256" key="1">
    <source>
        <dbReference type="SAM" id="Coils"/>
    </source>
</evidence>
<gene>
    <name evidence="3" type="ORF">VFPPC_00967</name>
</gene>
<dbReference type="EMBL" id="LSBJ02000001">
    <property type="protein sequence ID" value="OAQ73185.1"/>
    <property type="molecule type" value="Genomic_DNA"/>
</dbReference>
<accession>A0A179G5T3</accession>
<evidence type="ECO:0000313" key="3">
    <source>
        <dbReference type="EMBL" id="OAQ73185.1"/>
    </source>
</evidence>
<keyword evidence="1" id="KW-0175">Coiled coil</keyword>
<feature type="coiled-coil region" evidence="1">
    <location>
        <begin position="129"/>
        <end position="202"/>
    </location>
</feature>
<feature type="compositionally biased region" description="Basic and acidic residues" evidence="2">
    <location>
        <begin position="81"/>
        <end position="95"/>
    </location>
</feature>
<dbReference type="GeneID" id="28844876"/>
<feature type="compositionally biased region" description="Acidic residues" evidence="2">
    <location>
        <begin position="48"/>
        <end position="59"/>
    </location>
</feature>
<organism evidence="3 4">
    <name type="scientific">Pochonia chlamydosporia 170</name>
    <dbReference type="NCBI Taxonomy" id="1380566"/>
    <lineage>
        <taxon>Eukaryota</taxon>
        <taxon>Fungi</taxon>
        <taxon>Dikarya</taxon>
        <taxon>Ascomycota</taxon>
        <taxon>Pezizomycotina</taxon>
        <taxon>Sordariomycetes</taxon>
        <taxon>Hypocreomycetidae</taxon>
        <taxon>Hypocreales</taxon>
        <taxon>Clavicipitaceae</taxon>
        <taxon>Pochonia</taxon>
    </lineage>
</organism>
<name>A0A179G5T3_METCM</name>
<dbReference type="Proteomes" id="UP000078397">
    <property type="component" value="Unassembled WGS sequence"/>
</dbReference>
<dbReference type="AlphaFoldDB" id="A0A179G5T3"/>
<comment type="caution">
    <text evidence="3">The sequence shown here is derived from an EMBL/GenBank/DDBJ whole genome shotgun (WGS) entry which is preliminary data.</text>
</comment>
<dbReference type="KEGG" id="pchm:VFPPC_00967"/>
<feature type="region of interest" description="Disordered" evidence="2">
    <location>
        <begin position="1"/>
        <end position="102"/>
    </location>
</feature>
<evidence type="ECO:0000313" key="4">
    <source>
        <dbReference type="Proteomes" id="UP000078397"/>
    </source>
</evidence>
<keyword evidence="4" id="KW-1185">Reference proteome</keyword>
<sequence length="525" mass="60071">MARATAGTIPLENMRLGTTYGQKDTTKEAPSIPPKIKDSTPKYTASEDLLEFPSDEDESADKVPEIPIRKYSIPMNAGTLTREDDEKPRSRDTSPDRASIGAKSFETATFDQMEDFSSTAFGSNNSTLIQELYATISSLTRERQIAEEKAERATDRVEEMKRLVNDGMSDISKDTKKLADEIEKLRDEKRFLKEQLGDAQSHIFSLQPYRKELTAEEVGLQDWVQKIMEPFLEDPESGVDEIISAARKRQVDAMLFKKTIRKHPDLINATTVPETDEDVIVGIIMRFLHDNIFQKIMYGSIHNYTEIISNIENFMQTAVENWTAEAYNSILSTPQFRNVRHKRRQELTLELGTTLRIFCRKDRFQRFCEDIEEQCLAPAMKLYEKLQVSTHHFYLDINPFMAWGSSGQLISSVEFIDSIGKLDCRNVLQNRKVFNMAKMDPAPSTAELRHHMVNVCTVVPALMMRQVGQRDAIKEPVVVRRQQMLVAWGPEEKRRRFLEEGDATLCGCLLGVKSEGGSWVSNFRW</sequence>
<dbReference type="RefSeq" id="XP_018149268.1">
    <property type="nucleotide sequence ID" value="XM_018280882.1"/>
</dbReference>